<dbReference type="AlphaFoldDB" id="A0A6A4VCY3"/>
<dbReference type="Proteomes" id="UP000440578">
    <property type="component" value="Unassembled WGS sequence"/>
</dbReference>
<evidence type="ECO:0000313" key="1">
    <source>
        <dbReference type="EMBL" id="KAF0292356.1"/>
    </source>
</evidence>
<name>A0A6A4VCY3_AMPAM</name>
<keyword evidence="2" id="KW-1185">Reference proteome</keyword>
<gene>
    <name evidence="1" type="ORF">FJT64_009643</name>
</gene>
<dbReference type="EMBL" id="VIIS01001819">
    <property type="protein sequence ID" value="KAF0292356.1"/>
    <property type="molecule type" value="Genomic_DNA"/>
</dbReference>
<protein>
    <submittedName>
        <fullName evidence="1">Uncharacterized protein</fullName>
    </submittedName>
</protein>
<proteinExistence type="predicted"/>
<accession>A0A6A4VCY3</accession>
<comment type="caution">
    <text evidence="1">The sequence shown here is derived from an EMBL/GenBank/DDBJ whole genome shotgun (WGS) entry which is preliminary data.</text>
</comment>
<sequence length="81" mass="8902">MFKDTSNVSKDARDEHFTSPLTVAQIEITGLDGNTGDVAFDLVSFETFEVCAPTWVPYFGVINDVKTVSRWGDQRPTVSGS</sequence>
<organism evidence="1 2">
    <name type="scientific">Amphibalanus amphitrite</name>
    <name type="common">Striped barnacle</name>
    <name type="synonym">Balanus amphitrite</name>
    <dbReference type="NCBI Taxonomy" id="1232801"/>
    <lineage>
        <taxon>Eukaryota</taxon>
        <taxon>Metazoa</taxon>
        <taxon>Ecdysozoa</taxon>
        <taxon>Arthropoda</taxon>
        <taxon>Crustacea</taxon>
        <taxon>Multicrustacea</taxon>
        <taxon>Cirripedia</taxon>
        <taxon>Thoracica</taxon>
        <taxon>Thoracicalcarea</taxon>
        <taxon>Balanomorpha</taxon>
        <taxon>Balanoidea</taxon>
        <taxon>Balanidae</taxon>
        <taxon>Amphibalaninae</taxon>
        <taxon>Amphibalanus</taxon>
    </lineage>
</organism>
<evidence type="ECO:0000313" key="2">
    <source>
        <dbReference type="Proteomes" id="UP000440578"/>
    </source>
</evidence>
<reference evidence="1 2" key="1">
    <citation type="submission" date="2019-07" db="EMBL/GenBank/DDBJ databases">
        <title>Draft genome assembly of a fouling barnacle, Amphibalanus amphitrite (Darwin, 1854): The first reference genome for Thecostraca.</title>
        <authorList>
            <person name="Kim W."/>
        </authorList>
    </citation>
    <scope>NUCLEOTIDE SEQUENCE [LARGE SCALE GENOMIC DNA]</scope>
    <source>
        <strain evidence="1">SNU_AA5</strain>
        <tissue evidence="1">Soma without cirri and trophi</tissue>
    </source>
</reference>